<proteinExistence type="predicted"/>
<evidence type="ECO:0000313" key="2">
    <source>
        <dbReference type="Proteomes" id="UP000612233"/>
    </source>
</evidence>
<organism evidence="1 2">
    <name type="scientific">Hymenobacter montanus</name>
    <dbReference type="NCBI Taxonomy" id="2771359"/>
    <lineage>
        <taxon>Bacteria</taxon>
        <taxon>Pseudomonadati</taxon>
        <taxon>Bacteroidota</taxon>
        <taxon>Cytophagia</taxon>
        <taxon>Cytophagales</taxon>
        <taxon>Hymenobacteraceae</taxon>
        <taxon>Hymenobacter</taxon>
    </lineage>
</organism>
<dbReference type="EMBL" id="JACXAD010000021">
    <property type="protein sequence ID" value="MBD2769587.1"/>
    <property type="molecule type" value="Genomic_DNA"/>
</dbReference>
<keyword evidence="2" id="KW-1185">Reference proteome</keyword>
<dbReference type="RefSeq" id="WP_191006396.1">
    <property type="nucleotide sequence ID" value="NZ_JACXAD010000021.1"/>
</dbReference>
<accession>A0A927GKI0</accession>
<reference evidence="1" key="1">
    <citation type="submission" date="2020-09" db="EMBL/GenBank/DDBJ databases">
        <authorList>
            <person name="Kim M.K."/>
        </authorList>
    </citation>
    <scope>NUCLEOTIDE SEQUENCE</scope>
    <source>
        <strain evidence="1">BT664</strain>
    </source>
</reference>
<dbReference type="AlphaFoldDB" id="A0A927GKI0"/>
<dbReference type="Proteomes" id="UP000612233">
    <property type="component" value="Unassembled WGS sequence"/>
</dbReference>
<name>A0A927GKI0_9BACT</name>
<comment type="caution">
    <text evidence="1">The sequence shown here is derived from an EMBL/GenBank/DDBJ whole genome shotgun (WGS) entry which is preliminary data.</text>
</comment>
<sequence>MPIWISTVNAMPNFDAGPFKNYKGVVVNVVTYAENRDVAIKNITQELSEYYLRVESIDDLEIFQPENSLQTKKLHRLAAKSQKNFTTEFDVFYTYDE</sequence>
<evidence type="ECO:0000313" key="1">
    <source>
        <dbReference type="EMBL" id="MBD2769587.1"/>
    </source>
</evidence>
<gene>
    <name evidence="1" type="ORF">IC235_16990</name>
</gene>
<protein>
    <submittedName>
        <fullName evidence="1">Uncharacterized protein</fullName>
    </submittedName>
</protein>